<name>A0ABR7ECE7_9FIRM</name>
<dbReference type="Pfam" id="PF13407">
    <property type="entry name" value="Peripla_BP_4"/>
    <property type="match status" value="1"/>
</dbReference>
<reference evidence="6 7" key="1">
    <citation type="submission" date="2020-08" db="EMBL/GenBank/DDBJ databases">
        <title>Genome public.</title>
        <authorList>
            <person name="Liu C."/>
            <person name="Sun Q."/>
        </authorList>
    </citation>
    <scope>NUCLEOTIDE SEQUENCE [LARGE SCALE GENOMIC DNA]</scope>
    <source>
        <strain evidence="6 7">NSJ-35</strain>
    </source>
</reference>
<comment type="subcellular location">
    <subcellularLocation>
        <location evidence="1">Cell envelope</location>
    </subcellularLocation>
</comment>
<dbReference type="PANTHER" id="PTHR46847">
    <property type="entry name" value="D-ALLOSE-BINDING PERIPLASMIC PROTEIN-RELATED"/>
    <property type="match status" value="1"/>
</dbReference>
<organism evidence="6 7">
    <name type="scientific">Christensenella tenuis</name>
    <dbReference type="NCBI Taxonomy" id="2763033"/>
    <lineage>
        <taxon>Bacteria</taxon>
        <taxon>Bacillati</taxon>
        <taxon>Bacillota</taxon>
        <taxon>Clostridia</taxon>
        <taxon>Christensenellales</taxon>
        <taxon>Christensenellaceae</taxon>
        <taxon>Christensenella</taxon>
    </lineage>
</organism>
<evidence type="ECO:0000256" key="4">
    <source>
        <dbReference type="SAM" id="SignalP"/>
    </source>
</evidence>
<dbReference type="SUPFAM" id="SSF53822">
    <property type="entry name" value="Periplasmic binding protein-like I"/>
    <property type="match status" value="1"/>
</dbReference>
<keyword evidence="7" id="KW-1185">Reference proteome</keyword>
<dbReference type="PANTHER" id="PTHR46847:SF1">
    <property type="entry name" value="D-ALLOSE-BINDING PERIPLASMIC PROTEIN-RELATED"/>
    <property type="match status" value="1"/>
</dbReference>
<evidence type="ECO:0000256" key="1">
    <source>
        <dbReference type="ARBA" id="ARBA00004196"/>
    </source>
</evidence>
<evidence type="ECO:0000256" key="3">
    <source>
        <dbReference type="ARBA" id="ARBA00022729"/>
    </source>
</evidence>
<feature type="signal peptide" evidence="4">
    <location>
        <begin position="1"/>
        <end position="20"/>
    </location>
</feature>
<gene>
    <name evidence="6" type="ORF">H8S18_03765</name>
</gene>
<evidence type="ECO:0000313" key="7">
    <source>
        <dbReference type="Proteomes" id="UP000606889"/>
    </source>
</evidence>
<dbReference type="InterPro" id="IPR028082">
    <property type="entry name" value="Peripla_BP_I"/>
</dbReference>
<dbReference type="Gene3D" id="3.40.50.2300">
    <property type="match status" value="2"/>
</dbReference>
<keyword evidence="3 4" id="KW-0732">Signal</keyword>
<accession>A0ABR7ECE7</accession>
<protein>
    <submittedName>
        <fullName evidence="6">Substrate-binding domain-containing protein</fullName>
    </submittedName>
</protein>
<evidence type="ECO:0000256" key="2">
    <source>
        <dbReference type="ARBA" id="ARBA00007639"/>
    </source>
</evidence>
<evidence type="ECO:0000259" key="5">
    <source>
        <dbReference type="Pfam" id="PF13407"/>
    </source>
</evidence>
<dbReference type="EMBL" id="JACOON010000002">
    <property type="protein sequence ID" value="MBC5647444.1"/>
    <property type="molecule type" value="Genomic_DNA"/>
</dbReference>
<dbReference type="PROSITE" id="PS51257">
    <property type="entry name" value="PROKAR_LIPOPROTEIN"/>
    <property type="match status" value="1"/>
</dbReference>
<comment type="caution">
    <text evidence="6">The sequence shown here is derived from an EMBL/GenBank/DDBJ whole genome shotgun (WGS) entry which is preliminary data.</text>
</comment>
<feature type="domain" description="Periplasmic binding protein" evidence="5">
    <location>
        <begin position="59"/>
        <end position="323"/>
    </location>
</feature>
<dbReference type="RefSeq" id="WP_186856979.1">
    <property type="nucleotide sequence ID" value="NZ_JACOON010000002.1"/>
</dbReference>
<proteinExistence type="inferred from homology"/>
<feature type="chain" id="PRO_5046069959" evidence="4">
    <location>
        <begin position="21"/>
        <end position="351"/>
    </location>
</feature>
<evidence type="ECO:0000313" key="6">
    <source>
        <dbReference type="EMBL" id="MBC5647444.1"/>
    </source>
</evidence>
<dbReference type="InterPro" id="IPR025997">
    <property type="entry name" value="SBP_2_dom"/>
</dbReference>
<comment type="similarity">
    <text evidence="2">Belongs to the bacterial solute-binding protein 2 family.</text>
</comment>
<sequence length="351" mass="37745">MKKGMICVMAVLLGAAMLFAGCSSGGDSGNAAAPAAQGETSAEQESVPAVQGATTIGKVGICMREQKNPFYKVMNDVLVNLCKEKGYEAATTDANGDIQTQIGDFENLMTQGCDVIILNAADPDSFIDVVTRAREQGIIVIAVDNALNTDTPVNATVLTNNEGNGIEVGKWLVEQIGDEPIKAVVMSGEIGNIIGEDRRQGTFRGITEAQLAKYGKTDFEVVYQLYFDGWQSDVAQRKFEDVAVSTQDFNCIISESDVATMYCYETLQAMNLPHKVWLISAADGEKNVLKAIQDGQYDATGMNSPTMLGEKAIEVAEKIANGEAVAQTTYTDATCVTQENVDQYYDPDALF</sequence>
<dbReference type="Proteomes" id="UP000606889">
    <property type="component" value="Unassembled WGS sequence"/>
</dbReference>